<dbReference type="PRINTS" id="PR00080">
    <property type="entry name" value="SDRFAMILY"/>
</dbReference>
<name>A0A482WBW6_ASBVE</name>
<dbReference type="CDD" id="cd05327">
    <property type="entry name" value="retinol-DH_like_SDR_c_like"/>
    <property type="match status" value="1"/>
</dbReference>
<dbReference type="EMBL" id="QDEB01005650">
    <property type="protein sequence ID" value="RZC42721.1"/>
    <property type="molecule type" value="Genomic_DNA"/>
</dbReference>
<comment type="caution">
    <text evidence="3">The sequence shown here is derived from an EMBL/GenBank/DDBJ whole genome shotgun (WGS) entry which is preliminary data.</text>
</comment>
<keyword evidence="4" id="KW-1185">Reference proteome</keyword>
<dbReference type="Proteomes" id="UP000292052">
    <property type="component" value="Unassembled WGS sequence"/>
</dbReference>
<dbReference type="STRING" id="1661398.A0A482WBW6"/>
<organism evidence="3 4">
    <name type="scientific">Asbolus verrucosus</name>
    <name type="common">Desert ironclad beetle</name>
    <dbReference type="NCBI Taxonomy" id="1661398"/>
    <lineage>
        <taxon>Eukaryota</taxon>
        <taxon>Metazoa</taxon>
        <taxon>Ecdysozoa</taxon>
        <taxon>Arthropoda</taxon>
        <taxon>Hexapoda</taxon>
        <taxon>Insecta</taxon>
        <taxon>Pterygota</taxon>
        <taxon>Neoptera</taxon>
        <taxon>Endopterygota</taxon>
        <taxon>Coleoptera</taxon>
        <taxon>Polyphaga</taxon>
        <taxon>Cucujiformia</taxon>
        <taxon>Tenebrionidae</taxon>
        <taxon>Pimeliinae</taxon>
        <taxon>Asbolus</taxon>
    </lineage>
</organism>
<sequence>MVNFCKSSKCLIGKTAIVTGSNTGIGYETALEFAKRGCRVILACRNQEKAIQARDQIAALTGNENVLFKHLDLESLDSVREFAKNINSTEDRLDILVNNAGAANLPDRLTPDGLQLEMAVNYFSPFLLTNLLLGMRWTENKNFLIISLPDLLKQSAPSRVINVSSVLAKLISNLNLDELNKHTGDFNMYNKTKLCNIYFTQELARRLQGSGVTTYSLHPGVVHTDFQRFSNVLNYIASKCFKTAEEGAQTSIYLSLEDGIEEYNGQHFEDCKPVKPYCGARDEDKAKKLWEISERMVGLK</sequence>
<dbReference type="Pfam" id="PF00106">
    <property type="entry name" value="adh_short"/>
    <property type="match status" value="1"/>
</dbReference>
<dbReference type="OrthoDB" id="191139at2759"/>
<dbReference type="InterPro" id="IPR002347">
    <property type="entry name" value="SDR_fam"/>
</dbReference>
<reference evidence="3 4" key="1">
    <citation type="submission" date="2017-03" db="EMBL/GenBank/DDBJ databases">
        <title>Genome of the blue death feigning beetle - Asbolus verrucosus.</title>
        <authorList>
            <person name="Rider S.D."/>
        </authorList>
    </citation>
    <scope>NUCLEOTIDE SEQUENCE [LARGE SCALE GENOMIC DNA]</scope>
    <source>
        <strain evidence="3">Butters</strain>
        <tissue evidence="3">Head and leg muscle</tissue>
    </source>
</reference>
<evidence type="ECO:0000313" key="3">
    <source>
        <dbReference type="EMBL" id="RZC42721.1"/>
    </source>
</evidence>
<gene>
    <name evidence="3" type="ORF">BDFB_006811</name>
</gene>
<accession>A0A482WBW6</accession>
<dbReference type="PANTHER" id="PTHR43157:SF31">
    <property type="entry name" value="PHOSPHATIDYLINOSITOL-GLYCAN BIOSYNTHESIS CLASS F PROTEIN"/>
    <property type="match status" value="1"/>
</dbReference>
<dbReference type="SUPFAM" id="SSF51735">
    <property type="entry name" value="NAD(P)-binding Rossmann-fold domains"/>
    <property type="match status" value="1"/>
</dbReference>
<protein>
    <submittedName>
        <fullName evidence="3">Adh short domain containing protein</fullName>
    </submittedName>
</protein>
<dbReference type="PRINTS" id="PR00081">
    <property type="entry name" value="GDHRDH"/>
</dbReference>
<evidence type="ECO:0000313" key="4">
    <source>
        <dbReference type="Proteomes" id="UP000292052"/>
    </source>
</evidence>
<evidence type="ECO:0000256" key="2">
    <source>
        <dbReference type="RuleBase" id="RU000363"/>
    </source>
</evidence>
<proteinExistence type="inferred from homology"/>
<dbReference type="PANTHER" id="PTHR43157">
    <property type="entry name" value="PHOSPHATIDYLINOSITOL-GLYCAN BIOSYNTHESIS CLASS F PROTEIN-RELATED"/>
    <property type="match status" value="1"/>
</dbReference>
<keyword evidence="1" id="KW-0560">Oxidoreductase</keyword>
<dbReference type="Gene3D" id="3.40.50.720">
    <property type="entry name" value="NAD(P)-binding Rossmann-like Domain"/>
    <property type="match status" value="1"/>
</dbReference>
<evidence type="ECO:0000256" key="1">
    <source>
        <dbReference type="ARBA" id="ARBA00023002"/>
    </source>
</evidence>
<dbReference type="InterPro" id="IPR036291">
    <property type="entry name" value="NAD(P)-bd_dom_sf"/>
</dbReference>
<dbReference type="AlphaFoldDB" id="A0A482WBW6"/>
<dbReference type="GO" id="GO:0016491">
    <property type="term" value="F:oxidoreductase activity"/>
    <property type="evidence" value="ECO:0007669"/>
    <property type="project" value="UniProtKB-KW"/>
</dbReference>
<comment type="similarity">
    <text evidence="2">Belongs to the short-chain dehydrogenases/reductases (SDR) family.</text>
</comment>